<dbReference type="InterPro" id="IPR011993">
    <property type="entry name" value="PH-like_dom_sf"/>
</dbReference>
<dbReference type="InterPro" id="IPR018980">
    <property type="entry name" value="FERM_PH-like_C"/>
</dbReference>
<dbReference type="SMART" id="SM00750">
    <property type="entry name" value="KIND"/>
    <property type="match status" value="1"/>
</dbReference>
<accession>A0A674K7E9</accession>
<dbReference type="GO" id="GO:0005545">
    <property type="term" value="F:1-phosphatidylinositol binding"/>
    <property type="evidence" value="ECO:0007669"/>
    <property type="project" value="Ensembl"/>
</dbReference>
<dbReference type="CDD" id="cd17196">
    <property type="entry name" value="FERM_F1_FRMPD2"/>
    <property type="match status" value="1"/>
</dbReference>
<feature type="domain" description="PDZ" evidence="3">
    <location>
        <begin position="824"/>
        <end position="909"/>
    </location>
</feature>
<dbReference type="InterPro" id="IPR011019">
    <property type="entry name" value="KIND_dom"/>
</dbReference>
<proteinExistence type="predicted"/>
<sequence>HWPLSEDRMSSSCVTLAEVLQLKGSPLEEEDIWALLHLGAENLLQDLPKDPLIHVICPWSMVLSARGRLSFQDNVSHQEAAPFRAPELLHGQSKNKHVGLTKMLVYSLGMTLYWSADYQVPPNQSLQLSDQLHALLLKLCEDLPHKRLSPESILEACEVHQKESSSSPASVYIQRMVKFVLGSITEVEQIATEDSHLNRSHVIRKRLHEKASDSSALPSQLNFHQGKGFWFTLRFSEGLPGQVNCFKLCWVFLHEHGTHSPLSGLCFQTKKGKSYLSQRDLSVILLSGQCLEVKCDIKSKARDVFNTVVAYANLVEHFYFGLAYLKGKEFFFLDDETKLYKVAPEGWNDQPKKKTFIINFTLFLRIKFFVNHFNVIQHGLTRHQFYLQLRKDILEERLYCNDETSLQLGALALQAELGNYAPEMHGKNYFRVEDYVPASRIEKMTLACIQRELAKLHRMNHSLFEDEAELEFLRVTQQLPEYGVLFHRVSQEKKATGGDTVLGICAKGIIVYEMKNHTRIASLRFQWREMERISAQRRKFMIESNFSGKKHTFVTDTAKTCKYILDLCSAQHKFNAQMHSRVPSHYHYNKEFKSNSAYATQHEHLALIQRLSCSENVLYGANLEHMSAGMMSKSCDNLSVETNNGIGDKSNLGSVLPLSALVNLFQLFVSAAPSSPINQRENALAGLEREIICVTLKRDPKNGFGFVIIGGENVGKLDLGIFIASIIPGGPADRAGHIKPGGRLISVNNVSLEGVSFNTAVKIIQNSPDDVELIISQPKALYFCWNIFLDLPCNSLISVYILRQEANSSHFPPSAESNSDEIYSVELVKEDGTLGISVTGGINTSVRDGGIYVKSVIPRGPADKDGQIKKGDRLLEVDGISLCGITHKQAVECLKKSGQVVRLLLERGRHKSAEPCPAAKDRMEEKSVIVSLATPLSAGPNGYSFATDDNTFEVKLTKNSGGLGFSFLQMEREACEHLGGEIVRIKRLFPGQPAEENGEIEVGDVILAVNEKPIQGLSYQDVLHLLRGAPRQVTLLLCRPPKGLLPEIDQSALVRQAFLVLHLETLTAALASESQTRRTWIIPPSVRQFCSFPLLSVLGWSPERTSQPQPKCEWAEEPEPNFLLWSCPH</sequence>
<keyword evidence="6" id="KW-1185">Reference proteome</keyword>
<keyword evidence="1" id="KW-0677">Repeat</keyword>
<dbReference type="Gene3D" id="1.20.80.10">
    <property type="match status" value="1"/>
</dbReference>
<dbReference type="InterPro" id="IPR000299">
    <property type="entry name" value="FERM_domain"/>
</dbReference>
<protein>
    <submittedName>
        <fullName evidence="5">FERM and PDZ domain containing 2</fullName>
    </submittedName>
</protein>
<name>A0A674K7E9_9SAUR</name>
<dbReference type="Pfam" id="PF00373">
    <property type="entry name" value="FERM_M"/>
    <property type="match status" value="1"/>
</dbReference>
<dbReference type="PANTHER" id="PTHR46900">
    <property type="entry name" value="TYROSINE-PROTEIN PHOSPHATASE NON-RECEPTOR TYPE 13"/>
    <property type="match status" value="1"/>
</dbReference>
<dbReference type="GeneTree" id="ENSGT00940000161964"/>
<dbReference type="Ensembl" id="ENSTMTT00000028220.1">
    <property type="protein sequence ID" value="ENSTMTP00000027239.1"/>
    <property type="gene ID" value="ENSTMTG00000019862.1"/>
</dbReference>
<dbReference type="Gene3D" id="1.10.510.10">
    <property type="entry name" value="Transferase(Phosphotransferase) domain 1"/>
    <property type="match status" value="1"/>
</dbReference>
<dbReference type="Proteomes" id="UP000472274">
    <property type="component" value="Unplaced"/>
</dbReference>
<dbReference type="InParanoid" id="A0A674K7E9"/>
<dbReference type="InterPro" id="IPR019748">
    <property type="entry name" value="FERM_central"/>
</dbReference>
<dbReference type="SMART" id="SM00228">
    <property type="entry name" value="PDZ"/>
    <property type="match status" value="3"/>
</dbReference>
<organism evidence="5 6">
    <name type="scientific">Terrapene triunguis</name>
    <name type="common">Three-toed box turtle</name>
    <dbReference type="NCBI Taxonomy" id="2587831"/>
    <lineage>
        <taxon>Eukaryota</taxon>
        <taxon>Metazoa</taxon>
        <taxon>Chordata</taxon>
        <taxon>Craniata</taxon>
        <taxon>Vertebrata</taxon>
        <taxon>Euteleostomi</taxon>
        <taxon>Archelosauria</taxon>
        <taxon>Testudinata</taxon>
        <taxon>Testudines</taxon>
        <taxon>Cryptodira</taxon>
        <taxon>Durocryptodira</taxon>
        <taxon>Testudinoidea</taxon>
        <taxon>Emydidae</taxon>
        <taxon>Terrapene</taxon>
    </lineage>
</organism>
<dbReference type="PANTHER" id="PTHR46900:SF4">
    <property type="entry name" value="FERM AND PDZ DOMAIN CONTAINING 2"/>
    <property type="match status" value="1"/>
</dbReference>
<dbReference type="CDD" id="cd23071">
    <property type="entry name" value="PDZ1_FRMPD2-like"/>
    <property type="match status" value="1"/>
</dbReference>
<dbReference type="FunFam" id="2.30.42.10:FF:000105">
    <property type="entry name" value="Tyrosine-protein phosphatase non-receptor type 13"/>
    <property type="match status" value="1"/>
</dbReference>
<dbReference type="InterPro" id="IPR052074">
    <property type="entry name" value="NonRcpt_TyrProt_Phosphatase"/>
</dbReference>
<evidence type="ECO:0000259" key="4">
    <source>
        <dbReference type="PROSITE" id="PS51377"/>
    </source>
</evidence>
<dbReference type="FunFam" id="2.30.42.10:FF:000084">
    <property type="entry name" value="Tyrosine-protein phosphatase non-receptor type 13"/>
    <property type="match status" value="1"/>
</dbReference>
<dbReference type="PRINTS" id="PR00935">
    <property type="entry name" value="BAND41"/>
</dbReference>
<dbReference type="InterPro" id="IPR036034">
    <property type="entry name" value="PDZ_sf"/>
</dbReference>
<feature type="domain" description="PDZ" evidence="3">
    <location>
        <begin position="693"/>
        <end position="779"/>
    </location>
</feature>
<dbReference type="Pfam" id="PF09379">
    <property type="entry name" value="FERM_N"/>
    <property type="match status" value="1"/>
</dbReference>
<dbReference type="InterPro" id="IPR029071">
    <property type="entry name" value="Ubiquitin-like_domsf"/>
</dbReference>
<dbReference type="SUPFAM" id="SSF50729">
    <property type="entry name" value="PH domain-like"/>
    <property type="match status" value="1"/>
</dbReference>
<dbReference type="InterPro" id="IPR018979">
    <property type="entry name" value="FERM_N"/>
</dbReference>
<dbReference type="InterPro" id="IPR019749">
    <property type="entry name" value="Band_41_domain"/>
</dbReference>
<dbReference type="Gene3D" id="2.30.29.30">
    <property type="entry name" value="Pleckstrin-homology domain (PH domain)/Phosphotyrosine-binding domain (PTB)"/>
    <property type="match status" value="1"/>
</dbReference>
<dbReference type="SUPFAM" id="SSF47031">
    <property type="entry name" value="Second domain of FERM"/>
    <property type="match status" value="1"/>
</dbReference>
<dbReference type="SUPFAM" id="SSF54236">
    <property type="entry name" value="Ubiquitin-like"/>
    <property type="match status" value="1"/>
</dbReference>
<evidence type="ECO:0000313" key="5">
    <source>
        <dbReference type="Ensembl" id="ENSTMTP00000027239.1"/>
    </source>
</evidence>
<evidence type="ECO:0000256" key="1">
    <source>
        <dbReference type="ARBA" id="ARBA00022737"/>
    </source>
</evidence>
<evidence type="ECO:0000259" key="2">
    <source>
        <dbReference type="PROSITE" id="PS50057"/>
    </source>
</evidence>
<dbReference type="InterPro" id="IPR001478">
    <property type="entry name" value="PDZ"/>
</dbReference>
<dbReference type="CDD" id="cd14473">
    <property type="entry name" value="FERM_B-lobe"/>
    <property type="match status" value="1"/>
</dbReference>
<dbReference type="GO" id="GO:0070830">
    <property type="term" value="P:bicellular tight junction assembly"/>
    <property type="evidence" value="ECO:0007669"/>
    <property type="project" value="Ensembl"/>
</dbReference>
<dbReference type="CDD" id="cd06695">
    <property type="entry name" value="PDZ3_PTPN13_FRMPD2-like"/>
    <property type="match status" value="1"/>
</dbReference>
<dbReference type="PROSITE" id="PS51377">
    <property type="entry name" value="KIND"/>
    <property type="match status" value="1"/>
</dbReference>
<evidence type="ECO:0000259" key="3">
    <source>
        <dbReference type="PROSITE" id="PS50106"/>
    </source>
</evidence>
<feature type="domain" description="KIND" evidence="4">
    <location>
        <begin position="14"/>
        <end position="194"/>
    </location>
</feature>
<dbReference type="SUPFAM" id="SSF50156">
    <property type="entry name" value="PDZ domain-like"/>
    <property type="match status" value="3"/>
</dbReference>
<dbReference type="InterPro" id="IPR011009">
    <property type="entry name" value="Kinase-like_dom_sf"/>
</dbReference>
<dbReference type="Gene3D" id="2.30.42.10">
    <property type="match status" value="3"/>
</dbReference>
<gene>
    <name evidence="5" type="primary">FRMPD2</name>
</gene>
<dbReference type="Pfam" id="PF09380">
    <property type="entry name" value="FERM_C"/>
    <property type="match status" value="1"/>
</dbReference>
<dbReference type="GO" id="GO:0016323">
    <property type="term" value="C:basolateral plasma membrane"/>
    <property type="evidence" value="ECO:0007669"/>
    <property type="project" value="Ensembl"/>
</dbReference>
<feature type="domain" description="FERM" evidence="2">
    <location>
        <begin position="279"/>
        <end position="579"/>
    </location>
</feature>
<dbReference type="Pfam" id="PF00595">
    <property type="entry name" value="PDZ"/>
    <property type="match status" value="3"/>
</dbReference>
<dbReference type="CDD" id="cd06792">
    <property type="entry name" value="PDZ2-PTPN13_FRMPD2-like"/>
    <property type="match status" value="1"/>
</dbReference>
<dbReference type="SMART" id="SM00295">
    <property type="entry name" value="B41"/>
    <property type="match status" value="1"/>
</dbReference>
<evidence type="ECO:0000313" key="6">
    <source>
        <dbReference type="Proteomes" id="UP000472274"/>
    </source>
</evidence>
<dbReference type="PROSITE" id="PS50106">
    <property type="entry name" value="PDZ"/>
    <property type="match status" value="3"/>
</dbReference>
<reference evidence="5" key="2">
    <citation type="submission" date="2025-09" db="UniProtKB">
        <authorList>
            <consortium name="Ensembl"/>
        </authorList>
    </citation>
    <scope>IDENTIFICATION</scope>
</reference>
<dbReference type="GO" id="GO:0005923">
    <property type="term" value="C:bicellular tight junction"/>
    <property type="evidence" value="ECO:0007669"/>
    <property type="project" value="Ensembl"/>
</dbReference>
<dbReference type="SUPFAM" id="SSF56112">
    <property type="entry name" value="Protein kinase-like (PK-like)"/>
    <property type="match status" value="1"/>
</dbReference>
<dbReference type="SMART" id="SM01196">
    <property type="entry name" value="FERM_C"/>
    <property type="match status" value="1"/>
</dbReference>
<dbReference type="InterPro" id="IPR014352">
    <property type="entry name" value="FERM/acyl-CoA-bd_prot_sf"/>
</dbReference>
<dbReference type="AlphaFoldDB" id="A0A674K7E9"/>
<dbReference type="PROSITE" id="PS50057">
    <property type="entry name" value="FERM_3"/>
    <property type="match status" value="1"/>
</dbReference>
<dbReference type="Gene3D" id="3.10.20.90">
    <property type="entry name" value="Phosphatidylinositol 3-kinase Catalytic Subunit, Chain A, domain 1"/>
    <property type="match status" value="1"/>
</dbReference>
<reference evidence="5" key="1">
    <citation type="submission" date="2025-08" db="UniProtKB">
        <authorList>
            <consortium name="Ensembl"/>
        </authorList>
    </citation>
    <scope>IDENTIFICATION</scope>
</reference>
<dbReference type="InterPro" id="IPR035963">
    <property type="entry name" value="FERM_2"/>
</dbReference>
<feature type="domain" description="PDZ" evidence="3">
    <location>
        <begin position="953"/>
        <end position="1041"/>
    </location>
</feature>